<dbReference type="AlphaFoldDB" id="A0A158DZ96"/>
<accession>A0A158DZ96</accession>
<proteinExistence type="predicted"/>
<evidence type="ECO:0000313" key="2">
    <source>
        <dbReference type="Proteomes" id="UP000071859"/>
    </source>
</evidence>
<reference evidence="1" key="1">
    <citation type="submission" date="2016-01" db="EMBL/GenBank/DDBJ databases">
        <authorList>
            <person name="Peeters C."/>
        </authorList>
    </citation>
    <scope>NUCLEOTIDE SEQUENCE</scope>
    <source>
        <strain evidence="1">LMG 29321</strain>
    </source>
</reference>
<organism evidence="1 2">
    <name type="scientific">Caballeronia calidae</name>
    <dbReference type="NCBI Taxonomy" id="1777139"/>
    <lineage>
        <taxon>Bacteria</taxon>
        <taxon>Pseudomonadati</taxon>
        <taxon>Pseudomonadota</taxon>
        <taxon>Betaproteobacteria</taxon>
        <taxon>Burkholderiales</taxon>
        <taxon>Burkholderiaceae</taxon>
        <taxon>Caballeronia</taxon>
    </lineage>
</organism>
<name>A0A158DZ96_9BURK</name>
<dbReference type="EMBL" id="FCOX02000040">
    <property type="protein sequence ID" value="SAK99965.1"/>
    <property type="molecule type" value="Genomic_DNA"/>
</dbReference>
<evidence type="ECO:0000313" key="1">
    <source>
        <dbReference type="EMBL" id="SAK99965.1"/>
    </source>
</evidence>
<comment type="caution">
    <text evidence="1">The sequence shown here is derived from an EMBL/GenBank/DDBJ whole genome shotgun (WGS) entry which is preliminary data.</text>
</comment>
<gene>
    <name evidence="1" type="ORF">AWB78_05861</name>
</gene>
<protein>
    <submittedName>
        <fullName evidence="1">Uncharacterized protein</fullName>
    </submittedName>
</protein>
<sequence length="72" mass="8620">MLDRRLVLEQSEIFSLDMLLNNAREKKHERMREGVSSRRNMPEVYNNLHGHFSDRPPTTSMNAYERRFLRAA</sequence>
<dbReference type="Proteomes" id="UP000071859">
    <property type="component" value="Unassembled WGS sequence"/>
</dbReference>
<keyword evidence="2" id="KW-1185">Reference proteome</keyword>
<dbReference type="RefSeq" id="WP_062609670.1">
    <property type="nucleotide sequence ID" value="NZ_FCOX02000040.1"/>
</dbReference>
<dbReference type="OrthoDB" id="280696at2"/>